<evidence type="ECO:0000256" key="2">
    <source>
        <dbReference type="SAM" id="MobiDB-lite"/>
    </source>
</evidence>
<gene>
    <name evidence="3" type="primary">120</name>
    <name evidence="3" type="ORF">SEA_SKOG_119</name>
</gene>
<name>A0A6G6XJI5_9CAUD</name>
<dbReference type="KEGG" id="vg:64766601"/>
<keyword evidence="4" id="KW-1185">Reference proteome</keyword>
<dbReference type="GeneID" id="64766601"/>
<dbReference type="EMBL" id="MN908687">
    <property type="protein sequence ID" value="QIG58271.1"/>
    <property type="molecule type" value="Genomic_DNA"/>
</dbReference>
<evidence type="ECO:0000313" key="3">
    <source>
        <dbReference type="EMBL" id="QIG58271.1"/>
    </source>
</evidence>
<keyword evidence="1" id="KW-0175">Coiled coil</keyword>
<feature type="region of interest" description="Disordered" evidence="2">
    <location>
        <begin position="31"/>
        <end position="56"/>
    </location>
</feature>
<accession>A0A6G6XJI5</accession>
<feature type="coiled-coil region" evidence="1">
    <location>
        <begin position="116"/>
        <end position="157"/>
    </location>
</feature>
<protein>
    <submittedName>
        <fullName evidence="3">Uncharacterized protein</fullName>
    </submittedName>
</protein>
<dbReference type="RefSeq" id="YP_010059369.1">
    <property type="nucleotide sequence ID" value="NC_054725.1"/>
</dbReference>
<evidence type="ECO:0000313" key="4">
    <source>
        <dbReference type="Proteomes" id="UP000503093"/>
    </source>
</evidence>
<evidence type="ECO:0000256" key="1">
    <source>
        <dbReference type="SAM" id="Coils"/>
    </source>
</evidence>
<dbReference type="Proteomes" id="UP000503093">
    <property type="component" value="Segment"/>
</dbReference>
<sequence>MTAMSDEIYVHVHNSIDGGFLDDEDKRFDEDGSVVPPKIGESVVHPGSSRENGYDHGKTNTWAVSRLSMGVNGGSAVVMGSSMKIEAAMLLARALNEARGIVPEPGSQLGRVRYFQEQLANEVDRLNRRHAEDVERVQDGLKRLESMERSLEEGKKEFGSPYFAYRTTLDPYYRPPKGIGMLGRMHSVNDALGQVDSHGGTP</sequence>
<proteinExistence type="predicted"/>
<organism evidence="3 4">
    <name type="scientific">Gordonia phage Skog</name>
    <dbReference type="NCBI Taxonomy" id="2704033"/>
    <lineage>
        <taxon>Viruses</taxon>
        <taxon>Duplodnaviria</taxon>
        <taxon>Heunggongvirae</taxon>
        <taxon>Uroviricota</taxon>
        <taxon>Caudoviricetes</taxon>
        <taxon>Skogvirus</taxon>
        <taxon>Skogvirus Skog</taxon>
    </lineage>
</organism>
<reference evidence="3 4" key="1">
    <citation type="submission" date="2020-01" db="EMBL/GenBank/DDBJ databases">
        <authorList>
            <person name="Alvaro L.E."/>
            <person name="Baker K.N."/>
            <person name="Baxter I.S."/>
            <person name="Brown M.R."/>
            <person name="Driscoll K.D."/>
            <person name="Elrubaie J.M."/>
            <person name="Feith S.L."/>
            <person name="Indihar D.F."/>
            <person name="Knoch V.T."/>
            <person name="Koirtyohann K.M."/>
            <person name="Kratz M.A."/>
            <person name="Lear A.H."/>
            <person name="Lindblom K.E."/>
            <person name="Marcus E.R."/>
            <person name="Murphy M.E."/>
            <person name="Sensor R."/>
            <person name="Sherman S.J."/>
            <person name="Swift V.R."/>
            <person name="White K.E."/>
            <person name="Wills S.J."/>
            <person name="Gatt S.M."/>
            <person name="Lohbauer S.A."/>
            <person name="Power T.R."/>
            <person name="Rosales K.A."/>
            <person name="Sisson B.M."/>
            <person name="Isern S."/>
            <person name="Michael S.F."/>
            <person name="Sunnen C.N."/>
            <person name="Garlena R.A."/>
            <person name="Russell D.A."/>
            <person name="Pope W.H."/>
            <person name="Jacobs-Sera D."/>
            <person name="Hatfull G.F."/>
        </authorList>
    </citation>
    <scope>NUCLEOTIDE SEQUENCE [LARGE SCALE GENOMIC DNA]</scope>
</reference>